<dbReference type="PANTHER" id="PTHR31635:SF196">
    <property type="entry name" value="REVERSE TRANSCRIPTASE DOMAIN-CONTAINING PROTEIN-RELATED"/>
    <property type="match status" value="1"/>
</dbReference>
<dbReference type="PANTHER" id="PTHR31635">
    <property type="entry name" value="REVERSE TRANSCRIPTASE DOMAIN-CONTAINING PROTEIN-RELATED"/>
    <property type="match status" value="1"/>
</dbReference>
<protein>
    <recommendedName>
        <fullName evidence="2">Reverse transcriptase domain-containing protein</fullName>
    </recommendedName>
</protein>
<dbReference type="InterPro" id="IPR025558">
    <property type="entry name" value="DUF4283"/>
</dbReference>
<evidence type="ECO:0000313" key="4">
    <source>
        <dbReference type="Proteomes" id="UP000596661"/>
    </source>
</evidence>
<dbReference type="Pfam" id="PF14111">
    <property type="entry name" value="DUF4283"/>
    <property type="match status" value="1"/>
</dbReference>
<dbReference type="CDD" id="cd01650">
    <property type="entry name" value="RT_nLTR_like"/>
    <property type="match status" value="1"/>
</dbReference>
<dbReference type="EnsemblPlants" id="evm.model.05.917">
    <property type="protein sequence ID" value="cds.evm.model.05.917"/>
    <property type="gene ID" value="evm.TU.05.917"/>
</dbReference>
<accession>A0A803PSF4</accession>
<feature type="compositionally biased region" description="Low complexity" evidence="1">
    <location>
        <begin position="353"/>
        <end position="364"/>
    </location>
</feature>
<dbReference type="SUPFAM" id="SSF56219">
    <property type="entry name" value="DNase I-like"/>
    <property type="match status" value="1"/>
</dbReference>
<dbReference type="InterPro" id="IPR000477">
    <property type="entry name" value="RT_dom"/>
</dbReference>
<dbReference type="InterPro" id="IPR026960">
    <property type="entry name" value="RVT-Znf"/>
</dbReference>
<dbReference type="InterPro" id="IPR036397">
    <property type="entry name" value="RNaseH_sf"/>
</dbReference>
<organism evidence="3 4">
    <name type="scientific">Cannabis sativa</name>
    <name type="common">Hemp</name>
    <name type="synonym">Marijuana</name>
    <dbReference type="NCBI Taxonomy" id="3483"/>
    <lineage>
        <taxon>Eukaryota</taxon>
        <taxon>Viridiplantae</taxon>
        <taxon>Streptophyta</taxon>
        <taxon>Embryophyta</taxon>
        <taxon>Tracheophyta</taxon>
        <taxon>Spermatophyta</taxon>
        <taxon>Magnoliopsida</taxon>
        <taxon>eudicotyledons</taxon>
        <taxon>Gunneridae</taxon>
        <taxon>Pentapetalae</taxon>
        <taxon>rosids</taxon>
        <taxon>fabids</taxon>
        <taxon>Rosales</taxon>
        <taxon>Cannabaceae</taxon>
        <taxon>Cannabis</taxon>
    </lineage>
</organism>
<dbReference type="Gramene" id="evm.model.05.917">
    <property type="protein sequence ID" value="cds.evm.model.05.917"/>
    <property type="gene ID" value="evm.TU.05.917"/>
</dbReference>
<dbReference type="GO" id="GO:0003676">
    <property type="term" value="F:nucleic acid binding"/>
    <property type="evidence" value="ECO:0007669"/>
    <property type="project" value="InterPro"/>
</dbReference>
<dbReference type="SUPFAM" id="SSF53098">
    <property type="entry name" value="Ribonuclease H-like"/>
    <property type="match status" value="1"/>
</dbReference>
<dbReference type="EMBL" id="UZAU01000474">
    <property type="status" value="NOT_ANNOTATED_CDS"/>
    <property type="molecule type" value="Genomic_DNA"/>
</dbReference>
<feature type="region of interest" description="Disordered" evidence="1">
    <location>
        <begin position="353"/>
        <end position="373"/>
    </location>
</feature>
<dbReference type="Proteomes" id="UP000596661">
    <property type="component" value="Chromosome 5"/>
</dbReference>
<dbReference type="InterPro" id="IPR044730">
    <property type="entry name" value="RNase_H-like_dom_plant"/>
</dbReference>
<feature type="compositionally biased region" description="Polar residues" evidence="1">
    <location>
        <begin position="411"/>
        <end position="423"/>
    </location>
</feature>
<dbReference type="PROSITE" id="PS50878">
    <property type="entry name" value="RT_POL"/>
    <property type="match status" value="1"/>
</dbReference>
<feature type="region of interest" description="Disordered" evidence="1">
    <location>
        <begin position="408"/>
        <end position="435"/>
    </location>
</feature>
<dbReference type="Pfam" id="PF00078">
    <property type="entry name" value="RVT_1"/>
    <property type="match status" value="1"/>
</dbReference>
<dbReference type="InterPro" id="IPR002156">
    <property type="entry name" value="RNaseH_domain"/>
</dbReference>
<evidence type="ECO:0000313" key="3">
    <source>
        <dbReference type="EnsemblPlants" id="cds.evm.model.05.917"/>
    </source>
</evidence>
<dbReference type="GO" id="GO:0004523">
    <property type="term" value="F:RNA-DNA hybrid ribonuclease activity"/>
    <property type="evidence" value="ECO:0007669"/>
    <property type="project" value="InterPro"/>
</dbReference>
<dbReference type="Pfam" id="PF13456">
    <property type="entry name" value="RVT_3"/>
    <property type="match status" value="1"/>
</dbReference>
<reference evidence="3" key="1">
    <citation type="submission" date="2018-11" db="EMBL/GenBank/DDBJ databases">
        <authorList>
            <person name="Grassa J C."/>
        </authorList>
    </citation>
    <scope>NUCLEOTIDE SEQUENCE [LARGE SCALE GENOMIC DNA]</scope>
</reference>
<feature type="domain" description="Reverse transcriptase" evidence="2">
    <location>
        <begin position="702"/>
        <end position="1045"/>
    </location>
</feature>
<name>A0A803PSF4_CANSA</name>
<proteinExistence type="predicted"/>
<dbReference type="InterPro" id="IPR036691">
    <property type="entry name" value="Endo/exonu/phosph_ase_sf"/>
</dbReference>
<dbReference type="Pfam" id="PF14392">
    <property type="entry name" value="zf-CCHC_4"/>
    <property type="match status" value="1"/>
</dbReference>
<dbReference type="Gene3D" id="3.30.420.10">
    <property type="entry name" value="Ribonuclease H-like superfamily/Ribonuclease H"/>
    <property type="match status" value="1"/>
</dbReference>
<dbReference type="Pfam" id="PF13966">
    <property type="entry name" value="zf-RVT"/>
    <property type="match status" value="1"/>
</dbReference>
<dbReference type="InterPro" id="IPR012337">
    <property type="entry name" value="RNaseH-like_sf"/>
</dbReference>
<dbReference type="Gene3D" id="3.60.10.10">
    <property type="entry name" value="Endonuclease/exonuclease/phosphatase"/>
    <property type="match status" value="1"/>
</dbReference>
<reference evidence="3" key="2">
    <citation type="submission" date="2021-03" db="UniProtKB">
        <authorList>
            <consortium name="EnsemblPlants"/>
        </authorList>
    </citation>
    <scope>IDENTIFICATION</scope>
</reference>
<evidence type="ECO:0000259" key="2">
    <source>
        <dbReference type="PROSITE" id="PS50878"/>
    </source>
</evidence>
<evidence type="ECO:0000256" key="1">
    <source>
        <dbReference type="SAM" id="MobiDB-lite"/>
    </source>
</evidence>
<dbReference type="CDD" id="cd06222">
    <property type="entry name" value="RNase_H_like"/>
    <property type="match status" value="1"/>
</dbReference>
<keyword evidence="4" id="KW-1185">Reference proteome</keyword>
<sequence>MIQNFPHPLTRPSLSRYFLHPSFLPSVYLIFVCLARLTSSPPLPIIFALTFTAPSMASSSTNPNILTALSEEESLIHDFDHISLSFSSDPNSFCLIFKLLSPRTAKPAWIEKAMSEAWTLRFPAQITEYHSGLFLATFQCDGDRRRVLEEQPWHFDKFLIVFTHPDVSPTPTPESIRYTPFWIQAHHIPFGRKSPQLAQFIADELGDLIEIYPLSLLENSGPFLRIRVLLDITKPLRRGMTIRFRSIHEPKWISFKHESLPNFCYFCGLMDHTYNRCSQYLLRCDNFSSPPILEYRDTLRASAQSHFKKNPFEISNATPFEELFPRSSSPDHSLQHAVNQFLRVHSPPRTTTITTSNTAIPTSPLSQTLPSTIPPPIMTISTITHIAKGKGIALRISSPPRTRPIGLVINEPSTQSSPTSSVGTRKHFTRQSTQVGDSVRSMLKRACAAPSEDAVVPSLSDVEHPLRKMSFCSWNARGLGSSRAFRHLSLLVKQHQPTLLFVMETKLPAGPGLSLKYKLHFDNVLEVPRQVIGDFNDYLSLNDRNSTSSPPSHAMHHFHNFLHTRNMTPLPHSGNKFTWRHGSILERLDWCTISSSWKRLFPHASLTHLGFYGSDHRALKLQLEDPSSTHQKQSRFHLENFLINDPSFSTLVRDSWCLPSSSSLPPLQHFLNKQSTCLSNIKPAPHSTQQISHLQSKLNRLLLKEEIFWKQRSRVAWLRAGDKNTRFFRQKASNRKRNNYIRGLTLPDGSITHDTQTIFTQFHSYYTDLFCSQGTSSSAISSILQGVTNTLSPAQSAFLAEEFTADEIKTTMFSLSGDKSPSPDVLANRLKSVLHSVISPNQSAFLTGRQITDNIVIANEIIHAIHSRKSGKLGWAAIKLDMEKAFDRVEWSFISHFLHHIGVPQRFTSLITKCLSTVTYQLSLNGNLSNVFSSSRGIRQGNPLSPYLFLIVAEGFSAAIRLHEEAALFSGIKICRGAPSFSHLLFADDSMVFVPISTQSSEAINNILLLYFQASGQSVNRDKSSILFSPNTSPDSQSRFRSSLLLNGEGFISKYLGVPHCVGRVKNSIFHYLIQKVSSKLNVWNEKLFSRAVNSTYHLAQSTDLTTSPSTSDPNPFKDWWKTLWTLKIPPKIKHFTWKAFNHLLPCALNLFHKHAIPSSCCSYCGGSVESGSHALLHCPRVKTIWHHSNFKQFFVDFRRLDIRDFYLHSLTLIPRAHLPLFLGIIWQIWNIRNAHLFQKPSVIDNVQDIVLSFLQDYQDAQIHSSVSSMTNNHSPAVLDHILLPSTTALFVDAALSTNAPATGIGMVFMQGLSHIQQSARIFKPGASSPIFAEAQALCEGLQWCLSSNLTPRFIFSDCINLVSKVNGNWHDYSPLSTLILQIRTFLSASQATLL</sequence>
<dbReference type="InterPro" id="IPR025836">
    <property type="entry name" value="Zn_knuckle_CX2CX4HX4C"/>
</dbReference>